<comment type="caution">
    <text evidence="1">The sequence shown here is derived from an EMBL/GenBank/DDBJ whole genome shotgun (WGS) entry which is preliminary data.</text>
</comment>
<organism evidence="1 2">
    <name type="scientific">Akkermansia muciniphila</name>
    <dbReference type="NCBI Taxonomy" id="239935"/>
    <lineage>
        <taxon>Bacteria</taxon>
        <taxon>Pseudomonadati</taxon>
        <taxon>Verrucomicrobiota</taxon>
        <taxon>Verrucomicrobiia</taxon>
        <taxon>Verrucomicrobiales</taxon>
        <taxon>Akkermansiaceae</taxon>
        <taxon>Akkermansia</taxon>
    </lineage>
</organism>
<evidence type="ECO:0000313" key="1">
    <source>
        <dbReference type="EMBL" id="PNC19665.1"/>
    </source>
</evidence>
<gene>
    <name evidence="1" type="ORF">CXU22_01230</name>
</gene>
<dbReference type="EMBL" id="PJKA01000003">
    <property type="protein sequence ID" value="PNC19665.1"/>
    <property type="molecule type" value="Genomic_DNA"/>
</dbReference>
<protein>
    <submittedName>
        <fullName evidence="1">Uncharacterized protein</fullName>
    </submittedName>
</protein>
<dbReference type="Proteomes" id="UP000236000">
    <property type="component" value="Unassembled WGS sequence"/>
</dbReference>
<evidence type="ECO:0000313" key="2">
    <source>
        <dbReference type="Proteomes" id="UP000236000"/>
    </source>
</evidence>
<reference evidence="1 2" key="1">
    <citation type="journal article" date="2017" name="BMC Genomics">
        <title>Genome sequencing of 39 Akkermansia muciniphila isolates reveals its population structure, genomic and functional diverisity, and global distribution in mammalian gut microbiotas.</title>
        <authorList>
            <person name="Guo X."/>
            <person name="Li S."/>
            <person name="Zhang J."/>
            <person name="Wu F."/>
            <person name="Li X."/>
            <person name="Wu D."/>
            <person name="Zhang M."/>
            <person name="Ou Z."/>
            <person name="Jie Z."/>
            <person name="Yan Q."/>
            <person name="Li P."/>
            <person name="Yi J."/>
            <person name="Peng Y."/>
        </authorList>
    </citation>
    <scope>NUCLEOTIDE SEQUENCE [LARGE SCALE GENOMIC DNA]</scope>
    <source>
        <strain evidence="1 2">GP24</strain>
    </source>
</reference>
<sequence>MTVSATIIHSDGTKHEYSESLERFLTEEEYNDPEMNEIFTADAEFLYQTFLKRMQEILEKCNSQN</sequence>
<accession>A0A2N8HFX9</accession>
<dbReference type="AlphaFoldDB" id="A0A2N8HFX9"/>
<proteinExistence type="predicted"/>
<name>A0A2N8HFX9_9BACT</name>